<accession>A0A0E0J9G7</accession>
<dbReference type="HOGENOM" id="CLU_124675_0_0_1"/>
<reference evidence="2" key="1">
    <citation type="submission" date="2015-04" db="UniProtKB">
        <authorList>
            <consortium name="EnsemblPlants"/>
        </authorList>
    </citation>
    <scope>IDENTIFICATION</scope>
    <source>
        <strain evidence="2">SL10</strain>
    </source>
</reference>
<evidence type="ECO:0000256" key="1">
    <source>
        <dbReference type="SAM" id="MobiDB-lite"/>
    </source>
</evidence>
<reference evidence="2" key="2">
    <citation type="submission" date="2018-04" db="EMBL/GenBank/DDBJ databases">
        <title>OnivRS2 (Oryza nivara Reference Sequence Version 2).</title>
        <authorList>
            <person name="Zhang J."/>
            <person name="Kudrna D."/>
            <person name="Lee S."/>
            <person name="Talag J."/>
            <person name="Rajasekar S."/>
            <person name="Welchert J."/>
            <person name="Hsing Y.-I."/>
            <person name="Wing R.A."/>
        </authorList>
    </citation>
    <scope>NUCLEOTIDE SEQUENCE [LARGE SCALE GENOMIC DNA]</scope>
    <source>
        <strain evidence="2">SL10</strain>
    </source>
</reference>
<name>A0A0E0J9G7_ORYNI</name>
<evidence type="ECO:0000313" key="2">
    <source>
        <dbReference type="EnsemblPlants" id="ONIVA12G09630.1"/>
    </source>
</evidence>
<sequence length="198" mass="20377">MAGGPGSCEMCASCCTLLLLLVAALLILSYGVVFNVGVTVEDASLTRLDLAGANGTDLAYGISLTVAVHNPNMAVRAEYTRPLAAELRLATREELLHAVHLADAGQRVEAAETDRFGVTDEGVAAHLGGAALTELVKEMGARGGGGVVAGAEDHRRGEVPAGARRPDEEGGRDVPAEAVPTGDEHHAGQPQGHQMPLD</sequence>
<keyword evidence="3" id="KW-1185">Reference proteome</keyword>
<protein>
    <recommendedName>
        <fullName evidence="4">Late embryogenesis abundant protein LEA-2 subgroup domain-containing protein</fullName>
    </recommendedName>
</protein>
<dbReference type="AlphaFoldDB" id="A0A0E0J9G7"/>
<organism evidence="2">
    <name type="scientific">Oryza nivara</name>
    <name type="common">Indian wild rice</name>
    <name type="synonym">Oryza sativa f. spontanea</name>
    <dbReference type="NCBI Taxonomy" id="4536"/>
    <lineage>
        <taxon>Eukaryota</taxon>
        <taxon>Viridiplantae</taxon>
        <taxon>Streptophyta</taxon>
        <taxon>Embryophyta</taxon>
        <taxon>Tracheophyta</taxon>
        <taxon>Spermatophyta</taxon>
        <taxon>Magnoliopsida</taxon>
        <taxon>Liliopsida</taxon>
        <taxon>Poales</taxon>
        <taxon>Poaceae</taxon>
        <taxon>BOP clade</taxon>
        <taxon>Oryzoideae</taxon>
        <taxon>Oryzeae</taxon>
        <taxon>Oryzinae</taxon>
        <taxon>Oryza</taxon>
    </lineage>
</organism>
<dbReference type="EnsemblPlants" id="ONIVA12G09630.1">
    <property type="protein sequence ID" value="ONIVA12G09630.1"/>
    <property type="gene ID" value="ONIVA12G09630"/>
</dbReference>
<feature type="compositionally biased region" description="Basic and acidic residues" evidence="1">
    <location>
        <begin position="151"/>
        <end position="175"/>
    </location>
</feature>
<feature type="region of interest" description="Disordered" evidence="1">
    <location>
        <begin position="145"/>
        <end position="198"/>
    </location>
</feature>
<dbReference type="OMA" id="CAQACCN"/>
<dbReference type="Gramene" id="ONIVA12G09630.1">
    <property type="protein sequence ID" value="ONIVA12G09630.1"/>
    <property type="gene ID" value="ONIVA12G09630"/>
</dbReference>
<evidence type="ECO:0000313" key="3">
    <source>
        <dbReference type="Proteomes" id="UP000006591"/>
    </source>
</evidence>
<dbReference type="STRING" id="4536.A0A0E0J9G7"/>
<proteinExistence type="predicted"/>
<dbReference type="Proteomes" id="UP000006591">
    <property type="component" value="Chromosome 12"/>
</dbReference>
<evidence type="ECO:0008006" key="4">
    <source>
        <dbReference type="Google" id="ProtNLM"/>
    </source>
</evidence>